<dbReference type="Pfam" id="PF00425">
    <property type="entry name" value="Chorismate_bind"/>
    <property type="match status" value="1"/>
</dbReference>
<comment type="similarity">
    <text evidence="3">In the C-terminal section; belongs to the anthranilate synthase component I family.</text>
</comment>
<keyword evidence="7" id="KW-0315">Glutamine amidotransferase</keyword>
<dbReference type="Gene3D" id="3.60.120.10">
    <property type="entry name" value="Anthranilate synthase"/>
    <property type="match status" value="1"/>
</dbReference>
<dbReference type="Proteomes" id="UP000469890">
    <property type="component" value="Unassembled WGS sequence"/>
</dbReference>
<feature type="domain" description="Glutamine amidotransferase" evidence="10">
    <location>
        <begin position="16"/>
        <end position="181"/>
    </location>
</feature>
<evidence type="ECO:0000259" key="12">
    <source>
        <dbReference type="Pfam" id="PF04715"/>
    </source>
</evidence>
<dbReference type="CDD" id="cd01743">
    <property type="entry name" value="GATase1_Anthranilate_Synthase"/>
    <property type="match status" value="1"/>
</dbReference>
<reference evidence="13 14" key="1">
    <citation type="submission" date="2019-09" db="EMBL/GenBank/DDBJ databases">
        <authorList>
            <consortium name="DOE Joint Genome Institute"/>
            <person name="Mondo S.J."/>
            <person name="Navarro-Mendoza M.I."/>
            <person name="Perez-Arques C."/>
            <person name="Panchal S."/>
            <person name="Nicolas F.E."/>
            <person name="Ganguly P."/>
            <person name="Pangilinan J."/>
            <person name="Grigoriev I."/>
            <person name="Heitman J."/>
            <person name="Sanya K."/>
            <person name="Garre V."/>
        </authorList>
    </citation>
    <scope>NUCLEOTIDE SEQUENCE [LARGE SCALE GENOMIC DNA]</scope>
    <source>
        <strain evidence="13 14">MU402</strain>
    </source>
</reference>
<dbReference type="GO" id="GO:0046820">
    <property type="term" value="F:4-amino-4-deoxychorismate synthase activity"/>
    <property type="evidence" value="ECO:0007669"/>
    <property type="project" value="UniProtKB-EC"/>
</dbReference>
<dbReference type="InterPro" id="IPR029062">
    <property type="entry name" value="Class_I_gatase-like"/>
</dbReference>
<feature type="domain" description="Anthranilate synthase component I N-terminal" evidence="12">
    <location>
        <begin position="331"/>
        <end position="492"/>
    </location>
</feature>
<gene>
    <name evidence="13" type="ORF">FB192DRAFT_1349927</name>
</gene>
<evidence type="ECO:0000256" key="8">
    <source>
        <dbReference type="ARBA" id="ARBA00031329"/>
    </source>
</evidence>
<feature type="domain" description="Chorismate-utilising enzyme C-terminal" evidence="11">
    <location>
        <begin position="566"/>
        <end position="854"/>
    </location>
</feature>
<keyword evidence="6" id="KW-0289">Folate biosynthesis</keyword>
<dbReference type="InterPro" id="IPR019999">
    <property type="entry name" value="Anth_synth_I-like"/>
</dbReference>
<evidence type="ECO:0000256" key="2">
    <source>
        <dbReference type="ARBA" id="ARBA00005009"/>
    </source>
</evidence>
<dbReference type="UniPathway" id="UPA00077">
    <property type="reaction ID" value="UER00149"/>
</dbReference>
<dbReference type="PRINTS" id="PR00095">
    <property type="entry name" value="ANTSNTHASEI"/>
</dbReference>
<evidence type="ECO:0000256" key="3">
    <source>
        <dbReference type="ARBA" id="ARBA00005970"/>
    </source>
</evidence>
<comment type="caution">
    <text evidence="13">The sequence shown here is derived from an EMBL/GenBank/DDBJ whole genome shotgun (WGS) entry which is preliminary data.</text>
</comment>
<dbReference type="Pfam" id="PF04715">
    <property type="entry name" value="Anth_synt_I_N"/>
    <property type="match status" value="1"/>
</dbReference>
<dbReference type="SUPFAM" id="SSF52317">
    <property type="entry name" value="Class I glutamine amidotransferase-like"/>
    <property type="match status" value="1"/>
</dbReference>
<evidence type="ECO:0000256" key="6">
    <source>
        <dbReference type="ARBA" id="ARBA00022909"/>
    </source>
</evidence>
<feature type="domain" description="Glutamine amidotransferase" evidence="10">
    <location>
        <begin position="207"/>
        <end position="253"/>
    </location>
</feature>
<organism evidence="13 14">
    <name type="scientific">Mucor circinelloides f. lusitanicus</name>
    <name type="common">Mucor racemosus var. lusitanicus</name>
    <dbReference type="NCBI Taxonomy" id="29924"/>
    <lineage>
        <taxon>Eukaryota</taxon>
        <taxon>Fungi</taxon>
        <taxon>Fungi incertae sedis</taxon>
        <taxon>Mucoromycota</taxon>
        <taxon>Mucoromycotina</taxon>
        <taxon>Mucoromycetes</taxon>
        <taxon>Mucorales</taxon>
        <taxon>Mucorineae</taxon>
        <taxon>Mucoraceae</taxon>
        <taxon>Mucor</taxon>
    </lineage>
</organism>
<evidence type="ECO:0000313" key="13">
    <source>
        <dbReference type="EMBL" id="KAF1806316.1"/>
    </source>
</evidence>
<protein>
    <recommendedName>
        <fullName evidence="4">aminodeoxychorismate synthase</fullName>
        <ecNumber evidence="4">2.6.1.85</ecNumber>
    </recommendedName>
    <alternativeName>
        <fullName evidence="8">Para-aminobenzoate synthase</fullName>
    </alternativeName>
    <alternativeName>
        <fullName evidence="9">p-aminobenzoic acid synthase</fullName>
    </alternativeName>
</protein>
<dbReference type="PANTHER" id="PTHR11236">
    <property type="entry name" value="AMINOBENZOATE/ANTHRANILATE SYNTHASE"/>
    <property type="match status" value="1"/>
</dbReference>
<dbReference type="GO" id="GO:0000162">
    <property type="term" value="P:L-tryptophan biosynthetic process"/>
    <property type="evidence" value="ECO:0007669"/>
    <property type="project" value="TreeGrafter"/>
</dbReference>
<dbReference type="GO" id="GO:0005737">
    <property type="term" value="C:cytoplasm"/>
    <property type="evidence" value="ECO:0007669"/>
    <property type="project" value="TreeGrafter"/>
</dbReference>
<dbReference type="InterPro" id="IPR015890">
    <property type="entry name" value="Chorismate_C"/>
</dbReference>
<dbReference type="GO" id="GO:0046656">
    <property type="term" value="P:folic acid biosynthetic process"/>
    <property type="evidence" value="ECO:0007669"/>
    <property type="project" value="UniProtKB-KW"/>
</dbReference>
<evidence type="ECO:0000256" key="5">
    <source>
        <dbReference type="ARBA" id="ARBA00022679"/>
    </source>
</evidence>
<dbReference type="Gene3D" id="3.40.50.880">
    <property type="match status" value="1"/>
</dbReference>
<name>A0A8H4BQM3_MUCCL</name>
<sequence length="869" mass="97932">MPASQQAPDLGHIKTLIIDNYDSYTFNLLQLFNDTTNVMVIRNDQYTWQDFIVNILPYFDNVIVSPGPGRPERSEDFGICTELLKAQLDPNQSHLHRPIFGVCLGHQGIGHLLGGKVTYAPRIMHGRMSQVHHQQPENTSYRDIMHQCPSPFWAVRYHSLVVDKDSLPEDLMLTAYCYENDADVDALRNATYLADGAKEDTSRNHYLEHSGNENKDTMVTVMGFQHRYLPLWGVQFHPESVSTEEGAAMVANFQRETYKWMVAEGHRSFSNTPLDTDLLMHSVAIPRSLKAPLTAIHPAKQQVELLIKTSCHPWVEPELLVDELLSSPHAEQQYMGWLDSSRSASPYSQMSVLSTHPAVMLTYSTLHRQVCTTTRSGHATTAALESGTFFDYISHMLNQYKEVVARTVEGGKPSVDLDFQGGLIGYFGYEMKRESMDGYSIPAQQKCACPHHQHNAQQQQRNCCLCMEEPDAAFQFVDRFLVFNQVKREIYMCCLVVPDQSPIGFNHQQQAKAWIEAQESTLLKTAQQILKRRALDEISLCSASTTPTPSVHMATTTNLFQADAEHEAYLQSIQQCVDNIKEGESYEICLTTRFRLQLPKHITTHVDDPTLWRLHTRYLRKNNPAPFSALLMFPGMGLLSSSPERFLKISKDHVAEMKPIKGTMARVLKCACQEGECDFGVDCQERQAAKDNERKQQLWQDVKERAENLMIVDLIRNDLAQVCEPSSVCVPKLMHVETYEKVHHLVSTIRGTLHPHVNSVEALQKCFPPGSMTGAPKLRSVQILDQLEQHKPRGVYSGCLGYFSLNGSADFNVVIRTAVASTKADGTVEISVGGGGAITFLSDPEQEWKETLLKTKSVAPSVKEFLEDQ</sequence>
<dbReference type="PANTHER" id="PTHR11236:SF18">
    <property type="entry name" value="AMINODEOXYCHORISMATE SYNTHASE"/>
    <property type="match status" value="1"/>
</dbReference>
<dbReference type="InterPro" id="IPR017926">
    <property type="entry name" value="GATASE"/>
</dbReference>
<accession>A0A8H4BQM3</accession>
<dbReference type="PROSITE" id="PS51273">
    <property type="entry name" value="GATASE_TYPE_1"/>
    <property type="match status" value="1"/>
</dbReference>
<dbReference type="GO" id="GO:0008153">
    <property type="term" value="P:4-aminobenzoate biosynthetic process"/>
    <property type="evidence" value="ECO:0007669"/>
    <property type="project" value="TreeGrafter"/>
</dbReference>
<dbReference type="SUPFAM" id="SSF56322">
    <property type="entry name" value="ADC synthase"/>
    <property type="match status" value="1"/>
</dbReference>
<dbReference type="GO" id="GO:0046654">
    <property type="term" value="P:tetrahydrofolate biosynthetic process"/>
    <property type="evidence" value="ECO:0007669"/>
    <property type="project" value="UniProtKB-UniPathway"/>
</dbReference>
<proteinExistence type="inferred from homology"/>
<evidence type="ECO:0000313" key="14">
    <source>
        <dbReference type="Proteomes" id="UP000469890"/>
    </source>
</evidence>
<evidence type="ECO:0000256" key="4">
    <source>
        <dbReference type="ARBA" id="ARBA00013139"/>
    </source>
</evidence>
<dbReference type="Pfam" id="PF00117">
    <property type="entry name" value="GATase"/>
    <property type="match status" value="2"/>
</dbReference>
<comment type="pathway">
    <text evidence="2">Cofactor biosynthesis; tetrahydrofolate biosynthesis; 4-aminobenzoate from chorismate: step 1/2.</text>
</comment>
<evidence type="ECO:0000259" key="10">
    <source>
        <dbReference type="Pfam" id="PF00117"/>
    </source>
</evidence>
<dbReference type="InterPro" id="IPR006221">
    <property type="entry name" value="TrpG/PapA_dom"/>
</dbReference>
<evidence type="ECO:0000256" key="1">
    <source>
        <dbReference type="ARBA" id="ARBA00001000"/>
    </source>
</evidence>
<evidence type="ECO:0000256" key="7">
    <source>
        <dbReference type="ARBA" id="ARBA00022962"/>
    </source>
</evidence>
<evidence type="ECO:0000256" key="9">
    <source>
        <dbReference type="ARBA" id="ARBA00031904"/>
    </source>
</evidence>
<dbReference type="AlphaFoldDB" id="A0A8H4BQM3"/>
<evidence type="ECO:0000259" key="11">
    <source>
        <dbReference type="Pfam" id="PF00425"/>
    </source>
</evidence>
<dbReference type="InterPro" id="IPR005801">
    <property type="entry name" value="ADC_synthase"/>
</dbReference>
<comment type="catalytic activity">
    <reaction evidence="1">
        <text>chorismate + L-glutamine = 4-amino-4-deoxychorismate + L-glutamate</text>
        <dbReference type="Rhea" id="RHEA:11672"/>
        <dbReference type="ChEBI" id="CHEBI:29748"/>
        <dbReference type="ChEBI" id="CHEBI:29985"/>
        <dbReference type="ChEBI" id="CHEBI:58359"/>
        <dbReference type="ChEBI" id="CHEBI:58406"/>
        <dbReference type="EC" id="2.6.1.85"/>
    </reaction>
</comment>
<dbReference type="EMBL" id="JAAECE010000001">
    <property type="protein sequence ID" value="KAF1806316.1"/>
    <property type="molecule type" value="Genomic_DNA"/>
</dbReference>
<dbReference type="InterPro" id="IPR006805">
    <property type="entry name" value="Anth_synth_I_N"/>
</dbReference>
<dbReference type="EC" id="2.6.1.85" evidence="4"/>
<keyword evidence="5" id="KW-0808">Transferase</keyword>